<protein>
    <submittedName>
        <fullName evidence="2">Uncharacterized protein</fullName>
    </submittedName>
</protein>
<name>A0A9Q3DRR2_9BASI</name>
<feature type="region of interest" description="Disordered" evidence="1">
    <location>
        <begin position="147"/>
        <end position="214"/>
    </location>
</feature>
<sequence>MLVMLSDKHTRNACLFSNPSDHMAKGVPSQNTLTRTPLWLTMMKVFPRGNAPRTPNRPAGTILDNYPCLLLGHHPMVTSLLNRSKVIFQPMKDGNGERTSKLGPIITMSCHPWDSNAKNKTHQIPPNKTHPFNVCLARKPRRNPLLAQVEPNEPPIPGPSPSSEPPEDVATHEPEPDVAPTQSMEEPFARPATPRSIIIIDDTPFGSSLPFLLP</sequence>
<dbReference type="AlphaFoldDB" id="A0A9Q3DRR2"/>
<reference evidence="2" key="1">
    <citation type="submission" date="2021-03" db="EMBL/GenBank/DDBJ databases">
        <title>Draft genome sequence of rust myrtle Austropuccinia psidii MF-1, a brazilian biotype.</title>
        <authorList>
            <person name="Quecine M.C."/>
            <person name="Pachon D.M.R."/>
            <person name="Bonatelli M.L."/>
            <person name="Correr F.H."/>
            <person name="Franceschini L.M."/>
            <person name="Leite T.F."/>
            <person name="Margarido G.R.A."/>
            <person name="Almeida C.A."/>
            <person name="Ferrarezi J.A."/>
            <person name="Labate C.A."/>
        </authorList>
    </citation>
    <scope>NUCLEOTIDE SEQUENCE</scope>
    <source>
        <strain evidence="2">MF-1</strain>
    </source>
</reference>
<keyword evidence="3" id="KW-1185">Reference proteome</keyword>
<dbReference type="EMBL" id="AVOT02018489">
    <property type="protein sequence ID" value="MBW0505416.1"/>
    <property type="molecule type" value="Genomic_DNA"/>
</dbReference>
<evidence type="ECO:0000313" key="3">
    <source>
        <dbReference type="Proteomes" id="UP000765509"/>
    </source>
</evidence>
<organism evidence="2 3">
    <name type="scientific">Austropuccinia psidii MF-1</name>
    <dbReference type="NCBI Taxonomy" id="1389203"/>
    <lineage>
        <taxon>Eukaryota</taxon>
        <taxon>Fungi</taxon>
        <taxon>Dikarya</taxon>
        <taxon>Basidiomycota</taxon>
        <taxon>Pucciniomycotina</taxon>
        <taxon>Pucciniomycetes</taxon>
        <taxon>Pucciniales</taxon>
        <taxon>Sphaerophragmiaceae</taxon>
        <taxon>Austropuccinia</taxon>
    </lineage>
</organism>
<evidence type="ECO:0000256" key="1">
    <source>
        <dbReference type="SAM" id="MobiDB-lite"/>
    </source>
</evidence>
<gene>
    <name evidence="2" type="ORF">O181_045131</name>
</gene>
<feature type="compositionally biased region" description="Pro residues" evidence="1">
    <location>
        <begin position="152"/>
        <end position="164"/>
    </location>
</feature>
<comment type="caution">
    <text evidence="2">The sequence shown here is derived from an EMBL/GenBank/DDBJ whole genome shotgun (WGS) entry which is preliminary data.</text>
</comment>
<evidence type="ECO:0000313" key="2">
    <source>
        <dbReference type="EMBL" id="MBW0505416.1"/>
    </source>
</evidence>
<dbReference type="Proteomes" id="UP000765509">
    <property type="component" value="Unassembled WGS sequence"/>
</dbReference>
<accession>A0A9Q3DRR2</accession>
<proteinExistence type="predicted"/>